<keyword evidence="5 10" id="KW-0819">tRNA processing</keyword>
<organism evidence="14 15">
    <name type="scientific">Aeromicrobium duanguangcaii</name>
    <dbReference type="NCBI Taxonomy" id="2968086"/>
    <lineage>
        <taxon>Bacteria</taxon>
        <taxon>Bacillati</taxon>
        <taxon>Actinomycetota</taxon>
        <taxon>Actinomycetes</taxon>
        <taxon>Propionibacteriales</taxon>
        <taxon>Nocardioidaceae</taxon>
        <taxon>Aeromicrobium</taxon>
    </lineage>
</organism>
<feature type="site" description="Interaction with substrate tRNA" evidence="10">
    <location>
        <position position="122"/>
    </location>
</feature>
<dbReference type="PANTHER" id="PTHR11088">
    <property type="entry name" value="TRNA DIMETHYLALLYLTRANSFERASE"/>
    <property type="match status" value="1"/>
</dbReference>
<evidence type="ECO:0000256" key="9">
    <source>
        <dbReference type="ARBA" id="ARBA00049563"/>
    </source>
</evidence>
<dbReference type="GO" id="GO:0052381">
    <property type="term" value="F:tRNA dimethylallyltransferase activity"/>
    <property type="evidence" value="ECO:0007669"/>
    <property type="project" value="UniProtKB-EC"/>
</dbReference>
<dbReference type="PANTHER" id="PTHR11088:SF60">
    <property type="entry name" value="TRNA DIMETHYLALLYLTRANSFERASE"/>
    <property type="match status" value="1"/>
</dbReference>
<feature type="region of interest" description="Interaction with substrate tRNA" evidence="10">
    <location>
        <begin position="35"/>
        <end position="38"/>
    </location>
</feature>
<dbReference type="Pfam" id="PF01715">
    <property type="entry name" value="IPPT"/>
    <property type="match status" value="1"/>
</dbReference>
<comment type="caution">
    <text evidence="10">Lacks conserved residue(s) required for the propagation of feature annotation.</text>
</comment>
<keyword evidence="7 10" id="KW-0067">ATP-binding</keyword>
<dbReference type="NCBIfam" id="TIGR00174">
    <property type="entry name" value="miaA"/>
    <property type="match status" value="1"/>
</dbReference>
<comment type="function">
    <text evidence="2 10 12">Catalyzes the transfer of a dimethylallyl group onto the adenine at position 37 in tRNAs that read codons beginning with uridine, leading to the formation of N6-(dimethylallyl)adenosine (i(6)A).</text>
</comment>
<evidence type="ECO:0000256" key="3">
    <source>
        <dbReference type="ARBA" id="ARBA00005842"/>
    </source>
</evidence>
<evidence type="ECO:0000256" key="10">
    <source>
        <dbReference type="HAMAP-Rule" id="MF_00185"/>
    </source>
</evidence>
<evidence type="ECO:0000256" key="13">
    <source>
        <dbReference type="RuleBase" id="RU003785"/>
    </source>
</evidence>
<dbReference type="InterPro" id="IPR039657">
    <property type="entry name" value="Dimethylallyltransferase"/>
</dbReference>
<protein>
    <recommendedName>
        <fullName evidence="10">tRNA dimethylallyltransferase</fullName>
        <ecNumber evidence="10">2.5.1.75</ecNumber>
    </recommendedName>
    <alternativeName>
        <fullName evidence="10">Dimethylallyl diphosphate:tRNA dimethylallyltransferase</fullName>
        <shortName evidence="10">DMAPP:tRNA dimethylallyltransferase</shortName>
        <shortName evidence="10">DMATase</shortName>
    </alternativeName>
    <alternativeName>
        <fullName evidence="10">Isopentenyl-diphosphate:tRNA isopentenyltransferase</fullName>
        <shortName evidence="10">IPP transferase</shortName>
        <shortName evidence="10">IPPT</shortName>
        <shortName evidence="10">IPTase</shortName>
    </alternativeName>
</protein>
<dbReference type="HAMAP" id="MF_00185">
    <property type="entry name" value="IPP_trans"/>
    <property type="match status" value="1"/>
</dbReference>
<evidence type="ECO:0000256" key="6">
    <source>
        <dbReference type="ARBA" id="ARBA00022741"/>
    </source>
</evidence>
<dbReference type="Gene3D" id="1.10.20.140">
    <property type="match status" value="1"/>
</dbReference>
<feature type="site" description="Interaction with substrate tRNA" evidence="10">
    <location>
        <position position="101"/>
    </location>
</feature>
<comment type="subunit">
    <text evidence="10">Monomer.</text>
</comment>
<dbReference type="Gene3D" id="3.40.50.300">
    <property type="entry name" value="P-loop containing nucleotide triphosphate hydrolases"/>
    <property type="match status" value="1"/>
</dbReference>
<comment type="catalytic activity">
    <reaction evidence="9 10 11">
        <text>adenosine(37) in tRNA + dimethylallyl diphosphate = N(6)-dimethylallyladenosine(37) in tRNA + diphosphate</text>
        <dbReference type="Rhea" id="RHEA:26482"/>
        <dbReference type="Rhea" id="RHEA-COMP:10162"/>
        <dbReference type="Rhea" id="RHEA-COMP:10375"/>
        <dbReference type="ChEBI" id="CHEBI:33019"/>
        <dbReference type="ChEBI" id="CHEBI:57623"/>
        <dbReference type="ChEBI" id="CHEBI:74411"/>
        <dbReference type="ChEBI" id="CHEBI:74415"/>
        <dbReference type="EC" id="2.5.1.75"/>
    </reaction>
</comment>
<evidence type="ECO:0000256" key="4">
    <source>
        <dbReference type="ARBA" id="ARBA00022679"/>
    </source>
</evidence>
<dbReference type="EMBL" id="CP101990">
    <property type="protein sequence ID" value="UUI69686.1"/>
    <property type="molecule type" value="Genomic_DNA"/>
</dbReference>
<dbReference type="SUPFAM" id="SSF52540">
    <property type="entry name" value="P-loop containing nucleoside triphosphate hydrolases"/>
    <property type="match status" value="2"/>
</dbReference>
<evidence type="ECO:0000256" key="7">
    <source>
        <dbReference type="ARBA" id="ARBA00022840"/>
    </source>
</evidence>
<dbReference type="RefSeq" id="WP_232416838.1">
    <property type="nucleotide sequence ID" value="NZ_CP101990.1"/>
</dbReference>
<reference evidence="14 15" key="1">
    <citation type="submission" date="2022-07" db="EMBL/GenBank/DDBJ databases">
        <title>Novel species in genus Aeromicrobium.</title>
        <authorList>
            <person name="Ye L."/>
        </authorList>
    </citation>
    <scope>NUCLEOTIDE SEQUENCE [LARGE SCALE GENOMIC DNA]</scope>
    <source>
        <strain evidence="15">zg-Y50</strain>
    </source>
</reference>
<evidence type="ECO:0000313" key="14">
    <source>
        <dbReference type="EMBL" id="UUI69686.1"/>
    </source>
</evidence>
<feature type="binding site" evidence="10">
    <location>
        <begin position="12"/>
        <end position="17"/>
    </location>
    <ligand>
        <name>substrate</name>
    </ligand>
</feature>
<evidence type="ECO:0000256" key="2">
    <source>
        <dbReference type="ARBA" id="ARBA00003213"/>
    </source>
</evidence>
<keyword evidence="6 10" id="KW-0547">Nucleotide-binding</keyword>
<keyword evidence="15" id="KW-1185">Reference proteome</keyword>
<comment type="cofactor">
    <cofactor evidence="1 10">
        <name>Mg(2+)</name>
        <dbReference type="ChEBI" id="CHEBI:18420"/>
    </cofactor>
</comment>
<dbReference type="InterPro" id="IPR027417">
    <property type="entry name" value="P-loop_NTPase"/>
</dbReference>
<evidence type="ECO:0000256" key="8">
    <source>
        <dbReference type="ARBA" id="ARBA00022842"/>
    </source>
</evidence>
<evidence type="ECO:0000313" key="15">
    <source>
        <dbReference type="Proteomes" id="UP001315860"/>
    </source>
</evidence>
<keyword evidence="8 10" id="KW-0460">Magnesium</keyword>
<keyword evidence="4 10" id="KW-0808">Transferase</keyword>
<sequence>MSRPVVAIVGPTASGKTGLSVALAQELDGEVVNADSVQLYRGMDVGSAKATVAERGGVPHHLLDVLEVTDEANVAQFQQWARAAIDEVRDRGRLPILVGGSSLYVRAALDPLEFPGTDPRVRAQWAARLDEVGAEALHGELARRDPAAAAAILPTNGRRIVRALEVGELTGRPFVATMPEPVSVYPRVVMIGLDVPRDVLDARIDARVDQMWADGLVDEVRSLAGLAGSPTASRALGYQQVLAFLAGEMTEDEARAETKSGTRRFARRQDRMMRKDPRIHWLPFDAPDLLARAVALVESP</sequence>
<dbReference type="EC" id="2.5.1.75" evidence="10"/>
<evidence type="ECO:0000256" key="12">
    <source>
        <dbReference type="RuleBase" id="RU003784"/>
    </source>
</evidence>
<dbReference type="InterPro" id="IPR018022">
    <property type="entry name" value="IPT"/>
</dbReference>
<proteinExistence type="inferred from homology"/>
<gene>
    <name evidence="10 14" type="primary">miaA</name>
    <name evidence="14" type="ORF">NP095_06220</name>
</gene>
<evidence type="ECO:0000256" key="5">
    <source>
        <dbReference type="ARBA" id="ARBA00022694"/>
    </source>
</evidence>
<comment type="similarity">
    <text evidence="3 10 13">Belongs to the IPP transferase family.</text>
</comment>
<name>A0ABY5KJN4_9ACTN</name>
<evidence type="ECO:0000256" key="1">
    <source>
        <dbReference type="ARBA" id="ARBA00001946"/>
    </source>
</evidence>
<feature type="binding site" evidence="10">
    <location>
        <begin position="10"/>
        <end position="17"/>
    </location>
    <ligand>
        <name>ATP</name>
        <dbReference type="ChEBI" id="CHEBI:30616"/>
    </ligand>
</feature>
<accession>A0ABY5KJN4</accession>
<evidence type="ECO:0000256" key="11">
    <source>
        <dbReference type="RuleBase" id="RU003783"/>
    </source>
</evidence>
<dbReference type="Proteomes" id="UP001315860">
    <property type="component" value="Chromosome"/>
</dbReference>